<dbReference type="Proteomes" id="UP000033999">
    <property type="component" value="Unassembled WGS sequence"/>
</dbReference>
<keyword evidence="1" id="KW-0489">Methyltransferase</keyword>
<reference evidence="1 2" key="1">
    <citation type="journal article" date="2015" name="Nature">
        <title>rRNA introns, odd ribosomes, and small enigmatic genomes across a large radiation of phyla.</title>
        <authorList>
            <person name="Brown C.T."/>
            <person name="Hug L.A."/>
            <person name="Thomas B.C."/>
            <person name="Sharon I."/>
            <person name="Castelle C.J."/>
            <person name="Singh A."/>
            <person name="Wilkins M.J."/>
            <person name="Williams K.H."/>
            <person name="Banfield J.F."/>
        </authorList>
    </citation>
    <scope>NUCLEOTIDE SEQUENCE [LARGE SCALE GENOMIC DNA]</scope>
</reference>
<organism evidence="1 2">
    <name type="scientific">Candidatus Magasanikbacteria bacterium GW2011_GWA2_45_39</name>
    <dbReference type="NCBI Taxonomy" id="1619041"/>
    <lineage>
        <taxon>Bacteria</taxon>
        <taxon>Candidatus Magasanikiibacteriota</taxon>
    </lineage>
</organism>
<proteinExistence type="predicted"/>
<feature type="non-terminal residue" evidence="1">
    <location>
        <position position="1"/>
    </location>
</feature>
<gene>
    <name evidence="1" type="ORF">UX10_C0008G0001</name>
</gene>
<name>A0A0G1PQC1_9BACT</name>
<dbReference type="GO" id="GO:0032259">
    <property type="term" value="P:methylation"/>
    <property type="evidence" value="ECO:0007669"/>
    <property type="project" value="UniProtKB-KW"/>
</dbReference>
<evidence type="ECO:0000313" key="1">
    <source>
        <dbReference type="EMBL" id="KKU07598.1"/>
    </source>
</evidence>
<dbReference type="AlphaFoldDB" id="A0A0G1PQC1"/>
<dbReference type="GO" id="GO:0008168">
    <property type="term" value="F:methyltransferase activity"/>
    <property type="evidence" value="ECO:0007669"/>
    <property type="project" value="UniProtKB-KW"/>
</dbReference>
<protein>
    <submittedName>
        <fullName evidence="1">N-6 DNA methylase</fullName>
    </submittedName>
</protein>
<accession>A0A0G1PQC1</accession>
<dbReference type="Gene3D" id="3.40.50.150">
    <property type="entry name" value="Vaccinia Virus protein VP39"/>
    <property type="match status" value="1"/>
</dbReference>
<dbReference type="SUPFAM" id="SSF53335">
    <property type="entry name" value="S-adenosyl-L-methionine-dependent methyltransferases"/>
    <property type="match status" value="1"/>
</dbReference>
<evidence type="ECO:0000313" key="2">
    <source>
        <dbReference type="Proteomes" id="UP000033999"/>
    </source>
</evidence>
<keyword evidence="1" id="KW-0808">Transferase</keyword>
<comment type="caution">
    <text evidence="1">The sequence shown here is derived from an EMBL/GenBank/DDBJ whole genome shotgun (WGS) entry which is preliminary data.</text>
</comment>
<dbReference type="EMBL" id="LCKX01000008">
    <property type="protein sequence ID" value="KKU07598.1"/>
    <property type="molecule type" value="Genomic_DNA"/>
</dbReference>
<sequence>ASVDRWEVARKWLASKMRIVGLFDLPPNIFAETGVNTTIVVGYKPTDDELIKLNKNGYEVFVKDIQRIGYEVRTSNRVKFFNPVYKIDENNFEIVINDQGESVLDEEFTETINDFRKWALSQEETLKKLFLK</sequence>
<dbReference type="InterPro" id="IPR029063">
    <property type="entry name" value="SAM-dependent_MTases_sf"/>
</dbReference>